<dbReference type="Proteomes" id="UP000807825">
    <property type="component" value="Unassembled WGS sequence"/>
</dbReference>
<sequence length="130" mass="13986">MKILVGYDGSNQSKGALELARKHALAFSAKIYVVTSLFGEKETTPQEVEAAEEGLEYARNSLTDAGIDVETHLLIRGVAPGEDLVQFARENNVDQIVVGVKKVSPVGKLIFGSNARHVILNAPCPVLSVR</sequence>
<organism evidence="3 4">
    <name type="scientific">Desulfomonile tiedjei</name>
    <dbReference type="NCBI Taxonomy" id="2358"/>
    <lineage>
        <taxon>Bacteria</taxon>
        <taxon>Pseudomonadati</taxon>
        <taxon>Thermodesulfobacteriota</taxon>
        <taxon>Desulfomonilia</taxon>
        <taxon>Desulfomonilales</taxon>
        <taxon>Desulfomonilaceae</taxon>
        <taxon>Desulfomonile</taxon>
    </lineage>
</organism>
<dbReference type="InterPro" id="IPR006016">
    <property type="entry name" value="UspA"/>
</dbReference>
<dbReference type="InterPro" id="IPR014729">
    <property type="entry name" value="Rossmann-like_a/b/a_fold"/>
</dbReference>
<comment type="caution">
    <text evidence="3">The sequence shown here is derived from an EMBL/GenBank/DDBJ whole genome shotgun (WGS) entry which is preliminary data.</text>
</comment>
<protein>
    <submittedName>
        <fullName evidence="3">Universal stress protein</fullName>
    </submittedName>
</protein>
<accession>A0A9D6YYQ2</accession>
<evidence type="ECO:0000256" key="1">
    <source>
        <dbReference type="ARBA" id="ARBA00008791"/>
    </source>
</evidence>
<dbReference type="EMBL" id="JACRDE010000019">
    <property type="protein sequence ID" value="MBI5247963.1"/>
    <property type="molecule type" value="Genomic_DNA"/>
</dbReference>
<comment type="similarity">
    <text evidence="1">Belongs to the universal stress protein A family.</text>
</comment>
<feature type="domain" description="UspA" evidence="2">
    <location>
        <begin position="2"/>
        <end position="130"/>
    </location>
</feature>
<evidence type="ECO:0000259" key="2">
    <source>
        <dbReference type="Pfam" id="PF00582"/>
    </source>
</evidence>
<dbReference type="PANTHER" id="PTHR46268">
    <property type="entry name" value="STRESS RESPONSE PROTEIN NHAX"/>
    <property type="match status" value="1"/>
</dbReference>
<proteinExistence type="inferred from homology"/>
<name>A0A9D6YYQ2_9BACT</name>
<dbReference type="Pfam" id="PF00582">
    <property type="entry name" value="Usp"/>
    <property type="match status" value="1"/>
</dbReference>
<dbReference type="SUPFAM" id="SSF52402">
    <property type="entry name" value="Adenine nucleotide alpha hydrolases-like"/>
    <property type="match status" value="1"/>
</dbReference>
<evidence type="ECO:0000313" key="4">
    <source>
        <dbReference type="Proteomes" id="UP000807825"/>
    </source>
</evidence>
<dbReference type="CDD" id="cd00293">
    <property type="entry name" value="USP-like"/>
    <property type="match status" value="1"/>
</dbReference>
<dbReference type="AlphaFoldDB" id="A0A9D6YYQ2"/>
<gene>
    <name evidence="3" type="ORF">HY912_00580</name>
</gene>
<evidence type="ECO:0000313" key="3">
    <source>
        <dbReference type="EMBL" id="MBI5247963.1"/>
    </source>
</evidence>
<dbReference type="PRINTS" id="PR01438">
    <property type="entry name" value="UNVRSLSTRESS"/>
</dbReference>
<dbReference type="InterPro" id="IPR006015">
    <property type="entry name" value="Universal_stress_UspA"/>
</dbReference>
<dbReference type="Gene3D" id="3.40.50.620">
    <property type="entry name" value="HUPs"/>
    <property type="match status" value="1"/>
</dbReference>
<reference evidence="3" key="1">
    <citation type="submission" date="2020-07" db="EMBL/GenBank/DDBJ databases">
        <title>Huge and variable diversity of episymbiotic CPR bacteria and DPANN archaea in groundwater ecosystems.</title>
        <authorList>
            <person name="He C.Y."/>
            <person name="Keren R."/>
            <person name="Whittaker M."/>
            <person name="Farag I.F."/>
            <person name="Doudna J."/>
            <person name="Cate J.H.D."/>
            <person name="Banfield J.F."/>
        </authorList>
    </citation>
    <scope>NUCLEOTIDE SEQUENCE</scope>
    <source>
        <strain evidence="3">NC_groundwater_1664_Pr3_B-0.1um_52_9</strain>
    </source>
</reference>
<dbReference type="PANTHER" id="PTHR46268:SF6">
    <property type="entry name" value="UNIVERSAL STRESS PROTEIN UP12"/>
    <property type="match status" value="1"/>
</dbReference>